<sequence>MRIASYNIQNLFFRDEALFGTGHSKNFMDWLDEFEAILRKGLRLNEDYRRLRELSFLMGLSKEHPQKYLVLRNHGGILHGKIVASPRTLEKDFKAGHSWIKMTSQMIPRESVIHKARVISEINPDVLLLQEVEDRASLISFRDKYLADFNYRDCYYFEGNSNQGLGFGILLRKGYSLSVCRSYCNKEDSEGKPLFDTGLQILWLRDPKDQLFRILQTNLSGLGKGEKADQKRRNQLGFISKVWEEQLEMFHDLLICCGSLGRPSFCESLSELMTKKEIRNILKSGCLKADRDYGKASSYFSLGAYQKGINLRETQYFLYNNTPSAELLSCGLNRRGIWSGRTHNWYCYPDINSEKAQAGMHPLLWADFLLTPGNK</sequence>
<dbReference type="SUPFAM" id="SSF56219">
    <property type="entry name" value="DNase I-like"/>
    <property type="match status" value="1"/>
</dbReference>
<organism evidence="1 2">
    <name type="scientific">Salegentibacter agarivorans</name>
    <dbReference type="NCBI Taxonomy" id="345907"/>
    <lineage>
        <taxon>Bacteria</taxon>
        <taxon>Pseudomonadati</taxon>
        <taxon>Bacteroidota</taxon>
        <taxon>Flavobacteriia</taxon>
        <taxon>Flavobacteriales</taxon>
        <taxon>Flavobacteriaceae</taxon>
        <taxon>Salegentibacter</taxon>
    </lineage>
</organism>
<dbReference type="AlphaFoldDB" id="A0A1I2KNY4"/>
<evidence type="ECO:0008006" key="3">
    <source>
        <dbReference type="Google" id="ProtNLM"/>
    </source>
</evidence>
<dbReference type="Gene3D" id="3.60.10.10">
    <property type="entry name" value="Endonuclease/exonuclease/phosphatase"/>
    <property type="match status" value="1"/>
</dbReference>
<dbReference type="Proteomes" id="UP000199116">
    <property type="component" value="Unassembled WGS sequence"/>
</dbReference>
<accession>A0A1I2KNY4</accession>
<evidence type="ECO:0000313" key="1">
    <source>
        <dbReference type="EMBL" id="SFF68704.1"/>
    </source>
</evidence>
<evidence type="ECO:0000313" key="2">
    <source>
        <dbReference type="Proteomes" id="UP000199116"/>
    </source>
</evidence>
<dbReference type="RefSeq" id="WP_093303244.1">
    <property type="nucleotide sequence ID" value="NZ_FOOH01000004.1"/>
</dbReference>
<gene>
    <name evidence="1" type="ORF">SAMN04488033_104109</name>
</gene>
<dbReference type="InterPro" id="IPR036691">
    <property type="entry name" value="Endo/exonu/phosph_ase_sf"/>
</dbReference>
<keyword evidence="2" id="KW-1185">Reference proteome</keyword>
<protein>
    <recommendedName>
        <fullName evidence="3">Endonuclease/Exonuclease/phosphatase family protein</fullName>
    </recommendedName>
</protein>
<dbReference type="EMBL" id="FOOH01000004">
    <property type="protein sequence ID" value="SFF68704.1"/>
    <property type="molecule type" value="Genomic_DNA"/>
</dbReference>
<reference evidence="2" key="1">
    <citation type="submission" date="2016-10" db="EMBL/GenBank/DDBJ databases">
        <authorList>
            <person name="Varghese N."/>
            <person name="Submissions S."/>
        </authorList>
    </citation>
    <scope>NUCLEOTIDE SEQUENCE [LARGE SCALE GENOMIC DNA]</scope>
    <source>
        <strain evidence="2">DSM 23515</strain>
    </source>
</reference>
<name>A0A1I2KNY4_9FLAO</name>
<proteinExistence type="predicted"/>